<organism evidence="1 2">
    <name type="scientific">Paraburkholderia aspalathi</name>
    <dbReference type="NCBI Taxonomy" id="1324617"/>
    <lineage>
        <taxon>Bacteria</taxon>
        <taxon>Pseudomonadati</taxon>
        <taxon>Pseudomonadota</taxon>
        <taxon>Betaproteobacteria</taxon>
        <taxon>Burkholderiales</taxon>
        <taxon>Burkholderiaceae</taxon>
        <taxon>Paraburkholderia</taxon>
    </lineage>
</organism>
<reference evidence="1 2" key="1">
    <citation type="submission" date="2021-02" db="EMBL/GenBank/DDBJ databases">
        <authorList>
            <person name="Vanwijnsberghe S."/>
        </authorList>
    </citation>
    <scope>NUCLEOTIDE SEQUENCE [LARGE SCALE GENOMIC DNA]</scope>
    <source>
        <strain evidence="1 2">R-69658</strain>
    </source>
</reference>
<dbReference type="EMBL" id="CAJNAU010000179">
    <property type="protein sequence ID" value="CAE6863397.1"/>
    <property type="molecule type" value="Genomic_DNA"/>
</dbReference>
<accession>A0ABN7N935</accession>
<sequence>MAAATKGTLAGETVEGLDQVLDAIGRKYHARMRTVDAPPASVVACPVTICYGHTLPRSLDSDKAQVTSVQSLTNISIGRFCVYQVRIFRVTSHIFPCYFTYLRQPFESFPGAPSSRETKHPVKP</sequence>
<name>A0ABN7N935_9BURK</name>
<keyword evidence="2" id="KW-1185">Reference proteome</keyword>
<dbReference type="Proteomes" id="UP000674425">
    <property type="component" value="Unassembled WGS sequence"/>
</dbReference>
<evidence type="ECO:0000313" key="1">
    <source>
        <dbReference type="EMBL" id="CAE6863397.1"/>
    </source>
</evidence>
<proteinExistence type="predicted"/>
<comment type="caution">
    <text evidence="1">The sequence shown here is derived from an EMBL/GenBank/DDBJ whole genome shotgun (WGS) entry which is preliminary data.</text>
</comment>
<dbReference type="RefSeq" id="WP_200622690.1">
    <property type="nucleotide sequence ID" value="NZ_CAJNAU010000179.1"/>
</dbReference>
<gene>
    <name evidence="1" type="ORF">R69658_07726</name>
</gene>
<protein>
    <submittedName>
        <fullName evidence="1">Uncharacterized protein</fullName>
    </submittedName>
</protein>
<evidence type="ECO:0000313" key="2">
    <source>
        <dbReference type="Proteomes" id="UP000674425"/>
    </source>
</evidence>